<dbReference type="EMBL" id="GBXM01097464">
    <property type="protein sequence ID" value="JAH11113.1"/>
    <property type="molecule type" value="Transcribed_RNA"/>
</dbReference>
<organism evidence="1">
    <name type="scientific">Anguilla anguilla</name>
    <name type="common">European freshwater eel</name>
    <name type="synonym">Muraena anguilla</name>
    <dbReference type="NCBI Taxonomy" id="7936"/>
    <lineage>
        <taxon>Eukaryota</taxon>
        <taxon>Metazoa</taxon>
        <taxon>Chordata</taxon>
        <taxon>Craniata</taxon>
        <taxon>Vertebrata</taxon>
        <taxon>Euteleostomi</taxon>
        <taxon>Actinopterygii</taxon>
        <taxon>Neopterygii</taxon>
        <taxon>Teleostei</taxon>
        <taxon>Anguilliformes</taxon>
        <taxon>Anguillidae</taxon>
        <taxon>Anguilla</taxon>
    </lineage>
</organism>
<evidence type="ECO:0000313" key="1">
    <source>
        <dbReference type="EMBL" id="JAH11113.1"/>
    </source>
</evidence>
<reference evidence="1" key="1">
    <citation type="submission" date="2014-11" db="EMBL/GenBank/DDBJ databases">
        <authorList>
            <person name="Amaro Gonzalez C."/>
        </authorList>
    </citation>
    <scope>NUCLEOTIDE SEQUENCE</scope>
</reference>
<dbReference type="AlphaFoldDB" id="A0A0E9Q4R9"/>
<sequence>MPNEASLLPCGQVINNFNRPISDTVGKLLQDIRLACSAPQDCAKNGSLITPHNLEVLKCVDKWVIVPIKKQ</sequence>
<name>A0A0E9Q4R9_ANGAN</name>
<protein>
    <submittedName>
        <fullName evidence="1">Uncharacterized protein</fullName>
    </submittedName>
</protein>
<proteinExistence type="predicted"/>
<reference evidence="1" key="2">
    <citation type="journal article" date="2015" name="Fish Shellfish Immunol.">
        <title>Early steps in the European eel (Anguilla anguilla)-Vibrio vulnificus interaction in the gills: Role of the RtxA13 toxin.</title>
        <authorList>
            <person name="Callol A."/>
            <person name="Pajuelo D."/>
            <person name="Ebbesson L."/>
            <person name="Teles M."/>
            <person name="MacKenzie S."/>
            <person name="Amaro C."/>
        </authorList>
    </citation>
    <scope>NUCLEOTIDE SEQUENCE</scope>
</reference>
<accession>A0A0E9Q4R9</accession>